<proteinExistence type="predicted"/>
<sequence length="100" mass="11576">MYLLSVLYNHPKTSIRLQSGGQVSCTPASNWPPTFLRFVLYNGFRGFSIARRQHHMPFVDELSGSMRLPQCSARQSKSFYMSLRLVSPWSSWTSLRHPRV</sequence>
<name>A0A182YA53_ANOST</name>
<dbReference type="VEuPathDB" id="VectorBase:ASTEI05339"/>
<protein>
    <submittedName>
        <fullName evidence="1">Uncharacterized protein</fullName>
    </submittedName>
</protein>
<evidence type="ECO:0000313" key="1">
    <source>
        <dbReference type="EnsemblMetazoa" id="ASTEI05339-PA"/>
    </source>
</evidence>
<dbReference type="EnsemblMetazoa" id="ASTEI05339-RA">
    <property type="protein sequence ID" value="ASTEI05339-PA"/>
    <property type="gene ID" value="ASTEI05339"/>
</dbReference>
<reference evidence="1" key="2">
    <citation type="submission" date="2020-05" db="UniProtKB">
        <authorList>
            <consortium name="EnsemblMetazoa"/>
        </authorList>
    </citation>
    <scope>IDENTIFICATION</scope>
    <source>
        <strain evidence="1">Indian</strain>
    </source>
</reference>
<evidence type="ECO:0000313" key="2">
    <source>
        <dbReference type="Proteomes" id="UP000076408"/>
    </source>
</evidence>
<reference evidence="2" key="1">
    <citation type="journal article" date="2014" name="Genome Biol.">
        <title>Genome analysis of a major urban malaria vector mosquito, Anopheles stephensi.</title>
        <authorList>
            <person name="Jiang X."/>
            <person name="Peery A."/>
            <person name="Hall A.B."/>
            <person name="Sharma A."/>
            <person name="Chen X.G."/>
            <person name="Waterhouse R.M."/>
            <person name="Komissarov A."/>
            <person name="Riehle M.M."/>
            <person name="Shouche Y."/>
            <person name="Sharakhova M.V."/>
            <person name="Lawson D."/>
            <person name="Pakpour N."/>
            <person name="Arensburger P."/>
            <person name="Davidson V.L."/>
            <person name="Eiglmeier K."/>
            <person name="Emrich S."/>
            <person name="George P."/>
            <person name="Kennedy R.C."/>
            <person name="Mane S.P."/>
            <person name="Maslen G."/>
            <person name="Oringanje C."/>
            <person name="Qi Y."/>
            <person name="Settlage R."/>
            <person name="Tojo M."/>
            <person name="Tubio J.M."/>
            <person name="Unger M.F."/>
            <person name="Wang B."/>
            <person name="Vernick K.D."/>
            <person name="Ribeiro J.M."/>
            <person name="James A.A."/>
            <person name="Michel K."/>
            <person name="Riehle M.A."/>
            <person name="Luckhart S."/>
            <person name="Sharakhov I.V."/>
            <person name="Tu Z."/>
        </authorList>
    </citation>
    <scope>NUCLEOTIDE SEQUENCE [LARGE SCALE GENOMIC DNA]</scope>
    <source>
        <strain evidence="2">Indian</strain>
    </source>
</reference>
<accession>A0A182YA53</accession>
<dbReference type="Proteomes" id="UP000076408">
    <property type="component" value="Unassembled WGS sequence"/>
</dbReference>
<keyword evidence="2" id="KW-1185">Reference proteome</keyword>
<dbReference type="AlphaFoldDB" id="A0A182YA53"/>
<organism evidence="1 2">
    <name type="scientific">Anopheles stephensi</name>
    <name type="common">Indo-Pakistan malaria mosquito</name>
    <dbReference type="NCBI Taxonomy" id="30069"/>
    <lineage>
        <taxon>Eukaryota</taxon>
        <taxon>Metazoa</taxon>
        <taxon>Ecdysozoa</taxon>
        <taxon>Arthropoda</taxon>
        <taxon>Hexapoda</taxon>
        <taxon>Insecta</taxon>
        <taxon>Pterygota</taxon>
        <taxon>Neoptera</taxon>
        <taxon>Endopterygota</taxon>
        <taxon>Diptera</taxon>
        <taxon>Nematocera</taxon>
        <taxon>Culicoidea</taxon>
        <taxon>Culicidae</taxon>
        <taxon>Anophelinae</taxon>
        <taxon>Anopheles</taxon>
    </lineage>
</organism>